<gene>
    <name evidence="1" type="ORF">F1721_28785</name>
</gene>
<proteinExistence type="predicted"/>
<evidence type="ECO:0000313" key="2">
    <source>
        <dbReference type="Proteomes" id="UP000323946"/>
    </source>
</evidence>
<comment type="caution">
    <text evidence="1">The sequence shown here is derived from an EMBL/GenBank/DDBJ whole genome shotgun (WGS) entry which is preliminary data.</text>
</comment>
<protein>
    <submittedName>
        <fullName evidence="1">Uncharacterized protein</fullName>
    </submittedName>
</protein>
<dbReference type="OrthoDB" id="5328543at2"/>
<dbReference type="EMBL" id="VWPH01000015">
    <property type="protein sequence ID" value="KAA5828438.1"/>
    <property type="molecule type" value="Genomic_DNA"/>
</dbReference>
<accession>A0A5M7BJU6</accession>
<dbReference type="Proteomes" id="UP000323946">
    <property type="component" value="Unassembled WGS sequence"/>
</dbReference>
<sequence>MTEVIPDCAPARTLISAELFDRLCHRITIDENVELGFAAQIVDQALAFLGACARFPGNRLAPSKPVDIGWHAFILYTLEYEAFCHRVAGRFIHHVPQDVPGAPEHSKNPASVRDCTVDAIRRAGYIVDPELWTSDAYSCGTCHEDGNCAASGVDGNENTENRTA</sequence>
<evidence type="ECO:0000313" key="1">
    <source>
        <dbReference type="EMBL" id="KAA5828438.1"/>
    </source>
</evidence>
<dbReference type="AlphaFoldDB" id="A0A5M7BJU6"/>
<reference evidence="1 2" key="1">
    <citation type="submission" date="2019-09" db="EMBL/GenBank/DDBJ databases">
        <title>Draft genome sequence of the thermophilic Saccharopolyspora hirsuta VKM Ac-666T.</title>
        <authorList>
            <person name="Lobastova T.G."/>
            <person name="Fokina V."/>
            <person name="Bragin E.Y."/>
            <person name="Shtratnikova V.Y."/>
            <person name="Starodumova I.P."/>
            <person name="Tarlachkov S.V."/>
            <person name="Donova M.V."/>
        </authorList>
    </citation>
    <scope>NUCLEOTIDE SEQUENCE [LARGE SCALE GENOMIC DNA]</scope>
    <source>
        <strain evidence="1 2">VKM Ac-666</strain>
    </source>
</reference>
<name>A0A5M7BJU6_SACHI</name>
<dbReference type="RefSeq" id="WP_150069938.1">
    <property type="nucleotide sequence ID" value="NZ_VWPH01000015.1"/>
</dbReference>
<organism evidence="1 2">
    <name type="scientific">Saccharopolyspora hirsuta</name>
    <dbReference type="NCBI Taxonomy" id="1837"/>
    <lineage>
        <taxon>Bacteria</taxon>
        <taxon>Bacillati</taxon>
        <taxon>Actinomycetota</taxon>
        <taxon>Actinomycetes</taxon>
        <taxon>Pseudonocardiales</taxon>
        <taxon>Pseudonocardiaceae</taxon>
        <taxon>Saccharopolyspora</taxon>
    </lineage>
</organism>
<keyword evidence="2" id="KW-1185">Reference proteome</keyword>